<proteinExistence type="predicted"/>
<evidence type="ECO:0000313" key="3">
    <source>
        <dbReference type="Proteomes" id="UP000572754"/>
    </source>
</evidence>
<feature type="region of interest" description="Disordered" evidence="1">
    <location>
        <begin position="1"/>
        <end position="40"/>
    </location>
</feature>
<dbReference type="EMBL" id="JAAQPE010000251">
    <property type="protein sequence ID" value="KAF5674398.1"/>
    <property type="molecule type" value="Genomic_DNA"/>
</dbReference>
<evidence type="ECO:0000256" key="1">
    <source>
        <dbReference type="SAM" id="MobiDB-lite"/>
    </source>
</evidence>
<feature type="compositionally biased region" description="Basic and acidic residues" evidence="1">
    <location>
        <begin position="22"/>
        <end position="40"/>
    </location>
</feature>
<dbReference type="AlphaFoldDB" id="A0A8H5TRX6"/>
<gene>
    <name evidence="2" type="ORF">FCIRC_7789</name>
</gene>
<dbReference type="GO" id="GO:0003676">
    <property type="term" value="F:nucleic acid binding"/>
    <property type="evidence" value="ECO:0007669"/>
    <property type="project" value="InterPro"/>
</dbReference>
<reference evidence="3" key="1">
    <citation type="journal article" date="2020" name="BMC Genomics">
        <title>Correction to: Identification and distribution of gene clusters required for synthesis of sphingolipid metabolism inhibitors in diverse species of the filamentous fungus Fusarium.</title>
        <authorList>
            <person name="Kim H.S."/>
            <person name="Lohmar J.M."/>
            <person name="Busman M."/>
            <person name="Brown D.W."/>
            <person name="Naumann T.A."/>
            <person name="Divon H.H."/>
            <person name="Lysoe E."/>
            <person name="Uhlig S."/>
            <person name="Proctor R.H."/>
        </authorList>
    </citation>
    <scope>NUCLEOTIDE SEQUENCE [LARGE SCALE GENOMIC DNA]</scope>
    <source>
        <strain evidence="3">NRRL 25331</strain>
    </source>
</reference>
<sequence length="259" mass="30312">MSATRDFPKCELPPTEAEDFGEEQKEEKEYEERERRFDPAAYPELRDIPHQRLIQFDPETQRSNLTRKCSETGETKVDPTTIIIYLANGHNPVADSWALYFGPRSRYNTSYLMPEFESISEEEAAYRNLEDALDPIYESLSAEINQVIIATDSPSLFKLVTEEIPKMARDKHFRERGQGQPNTFHVIWEHLNADQLSYCYDETLDFRFWLVSKEMNQKAQAQAQCLVDREMQKVHAELAEPVGNLRVESGWGFLRRHHY</sequence>
<keyword evidence="3" id="KW-1185">Reference proteome</keyword>
<protein>
    <submittedName>
        <fullName evidence="2">Nad dependent epimerase</fullName>
    </submittedName>
</protein>
<dbReference type="InterPro" id="IPR036397">
    <property type="entry name" value="RNaseH_sf"/>
</dbReference>
<dbReference type="Gene3D" id="3.30.420.10">
    <property type="entry name" value="Ribonuclease H-like superfamily/Ribonuclease H"/>
    <property type="match status" value="1"/>
</dbReference>
<reference evidence="2 3" key="2">
    <citation type="submission" date="2020-05" db="EMBL/GenBank/DDBJ databases">
        <title>Identification and distribution of gene clusters putatively required for synthesis of sphingolipid metabolism inhibitors in phylogenetically diverse species of the filamentous fungus Fusarium.</title>
        <authorList>
            <person name="Kim H.-S."/>
            <person name="Busman M."/>
            <person name="Brown D.W."/>
            <person name="Divon H."/>
            <person name="Uhlig S."/>
            <person name="Proctor R.H."/>
        </authorList>
    </citation>
    <scope>NUCLEOTIDE SEQUENCE [LARGE SCALE GENOMIC DNA]</scope>
    <source>
        <strain evidence="2 3">NRRL 25331</strain>
    </source>
</reference>
<comment type="caution">
    <text evidence="2">The sequence shown here is derived from an EMBL/GenBank/DDBJ whole genome shotgun (WGS) entry which is preliminary data.</text>
</comment>
<accession>A0A8H5TRX6</accession>
<dbReference type="Proteomes" id="UP000572754">
    <property type="component" value="Unassembled WGS sequence"/>
</dbReference>
<organism evidence="2 3">
    <name type="scientific">Fusarium circinatum</name>
    <name type="common">Pitch canker fungus</name>
    <name type="synonym">Gibberella circinata</name>
    <dbReference type="NCBI Taxonomy" id="48490"/>
    <lineage>
        <taxon>Eukaryota</taxon>
        <taxon>Fungi</taxon>
        <taxon>Dikarya</taxon>
        <taxon>Ascomycota</taxon>
        <taxon>Pezizomycotina</taxon>
        <taxon>Sordariomycetes</taxon>
        <taxon>Hypocreomycetidae</taxon>
        <taxon>Hypocreales</taxon>
        <taxon>Nectriaceae</taxon>
        <taxon>Fusarium</taxon>
        <taxon>Fusarium fujikuroi species complex</taxon>
    </lineage>
</organism>
<evidence type="ECO:0000313" key="2">
    <source>
        <dbReference type="EMBL" id="KAF5674398.1"/>
    </source>
</evidence>
<name>A0A8H5TRX6_FUSCI</name>